<dbReference type="EC" id="3.6.1.23" evidence="2"/>
<evidence type="ECO:0000256" key="1">
    <source>
        <dbReference type="ARBA" id="ARBA00006581"/>
    </source>
</evidence>
<protein>
    <recommendedName>
        <fullName evidence="2">dUTP diphosphatase</fullName>
        <ecNumber evidence="2">3.6.1.23</ecNumber>
    </recommendedName>
</protein>
<dbReference type="InterPro" id="IPR036157">
    <property type="entry name" value="dUTPase-like_sf"/>
</dbReference>
<evidence type="ECO:0000256" key="2">
    <source>
        <dbReference type="ARBA" id="ARBA00012379"/>
    </source>
</evidence>
<accession>A0ABS1TIH2</accession>
<evidence type="ECO:0000313" key="7">
    <source>
        <dbReference type="EMBL" id="MBL4951112.1"/>
    </source>
</evidence>
<dbReference type="Proteomes" id="UP000623967">
    <property type="component" value="Unassembled WGS sequence"/>
</dbReference>
<dbReference type="PANTHER" id="PTHR11241">
    <property type="entry name" value="DEOXYURIDINE 5'-TRIPHOSPHATE NUCLEOTIDOHYDROLASE"/>
    <property type="match status" value="1"/>
</dbReference>
<keyword evidence="8" id="KW-1185">Reference proteome</keyword>
<organism evidence="7 8">
    <name type="scientific">Neobacillus paridis</name>
    <dbReference type="NCBI Taxonomy" id="2803862"/>
    <lineage>
        <taxon>Bacteria</taxon>
        <taxon>Bacillati</taxon>
        <taxon>Bacillota</taxon>
        <taxon>Bacilli</taxon>
        <taxon>Bacillales</taxon>
        <taxon>Bacillaceae</taxon>
        <taxon>Neobacillus</taxon>
    </lineage>
</organism>
<gene>
    <name evidence="7" type="ORF">JK635_02505</name>
</gene>
<keyword evidence="4" id="KW-0546">Nucleotide metabolism</keyword>
<keyword evidence="3" id="KW-0378">Hydrolase</keyword>
<dbReference type="RefSeq" id="WP_202652110.1">
    <property type="nucleotide sequence ID" value="NZ_JAESWB010000025.1"/>
</dbReference>
<dbReference type="Gene3D" id="2.70.40.10">
    <property type="match status" value="1"/>
</dbReference>
<sequence length="236" mass="26636">MNKRFKVNDYVWVHPLKTKAKLYTLNRDNNTAKVEIITSFNKETGERTTKLETVKLSDLSPYRDKKGNKNEVRKPKETLLFAKVRPTAIIPSKNYEDAGYDIYCDFDETELVIKPNEVKLIPTGIASCMSPKYVLVIKERGSTGTNCMSVRAGIIDSGFRNEIFVPINNTSNKTIVITKDKNRVQGTNELIYPYEKAIAQGLLLPVPNVEVKEITYEELQKIPSKRGLGMLGSSGK</sequence>
<evidence type="ECO:0000259" key="6">
    <source>
        <dbReference type="Pfam" id="PF00692"/>
    </source>
</evidence>
<comment type="catalytic activity">
    <reaction evidence="5">
        <text>dUTP + H2O = dUMP + diphosphate + H(+)</text>
        <dbReference type="Rhea" id="RHEA:10248"/>
        <dbReference type="ChEBI" id="CHEBI:15377"/>
        <dbReference type="ChEBI" id="CHEBI:15378"/>
        <dbReference type="ChEBI" id="CHEBI:33019"/>
        <dbReference type="ChEBI" id="CHEBI:61555"/>
        <dbReference type="ChEBI" id="CHEBI:246422"/>
        <dbReference type="EC" id="3.6.1.23"/>
    </reaction>
</comment>
<dbReference type="SUPFAM" id="SSF51283">
    <property type="entry name" value="dUTPase-like"/>
    <property type="match status" value="1"/>
</dbReference>
<dbReference type="PANTHER" id="PTHR11241:SF0">
    <property type="entry name" value="DEOXYURIDINE 5'-TRIPHOSPHATE NUCLEOTIDOHYDROLASE"/>
    <property type="match status" value="1"/>
</dbReference>
<dbReference type="EMBL" id="JAESWB010000025">
    <property type="protein sequence ID" value="MBL4951112.1"/>
    <property type="molecule type" value="Genomic_DNA"/>
</dbReference>
<comment type="similarity">
    <text evidence="1">Belongs to the dUTPase family.</text>
</comment>
<evidence type="ECO:0000256" key="4">
    <source>
        <dbReference type="ARBA" id="ARBA00023080"/>
    </source>
</evidence>
<name>A0ABS1TIH2_9BACI</name>
<feature type="domain" description="dUTPase-like" evidence="6">
    <location>
        <begin position="88"/>
        <end position="180"/>
    </location>
</feature>
<dbReference type="InterPro" id="IPR029054">
    <property type="entry name" value="dUTPase-like"/>
</dbReference>
<comment type="caution">
    <text evidence="7">The sequence shown here is derived from an EMBL/GenBank/DDBJ whole genome shotgun (WGS) entry which is preliminary data.</text>
</comment>
<proteinExistence type="inferred from homology"/>
<dbReference type="InterPro" id="IPR008181">
    <property type="entry name" value="dUTPase"/>
</dbReference>
<dbReference type="InterPro" id="IPR033704">
    <property type="entry name" value="dUTPase_trimeric"/>
</dbReference>
<dbReference type="CDD" id="cd07557">
    <property type="entry name" value="trimeric_dUTPase"/>
    <property type="match status" value="1"/>
</dbReference>
<evidence type="ECO:0000313" key="8">
    <source>
        <dbReference type="Proteomes" id="UP000623967"/>
    </source>
</evidence>
<dbReference type="Pfam" id="PF00692">
    <property type="entry name" value="dUTPase"/>
    <property type="match status" value="1"/>
</dbReference>
<reference evidence="7 8" key="1">
    <citation type="submission" date="2021-01" db="EMBL/GenBank/DDBJ databases">
        <title>Genome public.</title>
        <authorList>
            <person name="Liu C."/>
            <person name="Sun Q."/>
        </authorList>
    </citation>
    <scope>NUCLEOTIDE SEQUENCE [LARGE SCALE GENOMIC DNA]</scope>
    <source>
        <strain evidence="7 8">YIM B02564</strain>
    </source>
</reference>
<evidence type="ECO:0000256" key="3">
    <source>
        <dbReference type="ARBA" id="ARBA00022801"/>
    </source>
</evidence>
<evidence type="ECO:0000256" key="5">
    <source>
        <dbReference type="ARBA" id="ARBA00047686"/>
    </source>
</evidence>